<dbReference type="Pfam" id="PF24883">
    <property type="entry name" value="NPHP3_N"/>
    <property type="match status" value="1"/>
</dbReference>
<evidence type="ECO:0000259" key="3">
    <source>
        <dbReference type="Pfam" id="PF24883"/>
    </source>
</evidence>
<proteinExistence type="predicted"/>
<evidence type="ECO:0008006" key="7">
    <source>
        <dbReference type="Google" id="ProtNLM"/>
    </source>
</evidence>
<evidence type="ECO:0000259" key="4">
    <source>
        <dbReference type="Pfam" id="PF25053"/>
    </source>
</evidence>
<organism evidence="5 6">
    <name type="scientific">Apiosordaria backusii</name>
    <dbReference type="NCBI Taxonomy" id="314023"/>
    <lineage>
        <taxon>Eukaryota</taxon>
        <taxon>Fungi</taxon>
        <taxon>Dikarya</taxon>
        <taxon>Ascomycota</taxon>
        <taxon>Pezizomycotina</taxon>
        <taxon>Sordariomycetes</taxon>
        <taxon>Sordariomycetidae</taxon>
        <taxon>Sordariales</taxon>
        <taxon>Lasiosphaeriaceae</taxon>
        <taxon>Apiosordaria</taxon>
    </lineage>
</organism>
<evidence type="ECO:0000313" key="6">
    <source>
        <dbReference type="Proteomes" id="UP001172159"/>
    </source>
</evidence>
<accession>A0AA40EMI1</accession>
<comment type="caution">
    <text evidence="5">The sequence shown here is derived from an EMBL/GenBank/DDBJ whole genome shotgun (WGS) entry which is preliminary data.</text>
</comment>
<feature type="transmembrane region" description="Helical" evidence="2">
    <location>
        <begin position="1059"/>
        <end position="1081"/>
    </location>
</feature>
<reference evidence="5" key="1">
    <citation type="submission" date="2023-06" db="EMBL/GenBank/DDBJ databases">
        <title>Genome-scale phylogeny and comparative genomics of the fungal order Sordariales.</title>
        <authorList>
            <consortium name="Lawrence Berkeley National Laboratory"/>
            <person name="Hensen N."/>
            <person name="Bonometti L."/>
            <person name="Westerberg I."/>
            <person name="Brannstrom I.O."/>
            <person name="Guillou S."/>
            <person name="Cros-Aarteil S."/>
            <person name="Calhoun S."/>
            <person name="Haridas S."/>
            <person name="Kuo A."/>
            <person name="Mondo S."/>
            <person name="Pangilinan J."/>
            <person name="Riley R."/>
            <person name="Labutti K."/>
            <person name="Andreopoulos B."/>
            <person name="Lipzen A."/>
            <person name="Chen C."/>
            <person name="Yanf M."/>
            <person name="Daum C."/>
            <person name="Ng V."/>
            <person name="Clum A."/>
            <person name="Steindorff A."/>
            <person name="Ohm R."/>
            <person name="Martin F."/>
            <person name="Silar P."/>
            <person name="Natvig D."/>
            <person name="Lalanne C."/>
            <person name="Gautier V."/>
            <person name="Ament-Velasquez S.L."/>
            <person name="Kruys A."/>
            <person name="Hutchinson M.I."/>
            <person name="Powell A.J."/>
            <person name="Barry K."/>
            <person name="Miller A.N."/>
            <person name="Grigoriev I.V."/>
            <person name="Debuchy R."/>
            <person name="Gladieux P."/>
            <person name="Thoren M.H."/>
            <person name="Johannesson H."/>
        </authorList>
    </citation>
    <scope>NUCLEOTIDE SEQUENCE</scope>
    <source>
        <strain evidence="5">CBS 540.89</strain>
    </source>
</reference>
<evidence type="ECO:0000256" key="2">
    <source>
        <dbReference type="SAM" id="Phobius"/>
    </source>
</evidence>
<dbReference type="InterPro" id="IPR056884">
    <property type="entry name" value="NPHP3-like_N"/>
</dbReference>
<evidence type="ECO:0000256" key="1">
    <source>
        <dbReference type="ARBA" id="ARBA00022737"/>
    </source>
</evidence>
<feature type="domain" description="Nephrocystin 3-like N-terminal" evidence="3">
    <location>
        <begin position="251"/>
        <end position="432"/>
    </location>
</feature>
<keyword evidence="2" id="KW-1133">Transmembrane helix</keyword>
<keyword evidence="2" id="KW-0472">Membrane</keyword>
<dbReference type="PANTHER" id="PTHR10039:SF5">
    <property type="entry name" value="NACHT DOMAIN-CONTAINING PROTEIN"/>
    <property type="match status" value="1"/>
</dbReference>
<dbReference type="Proteomes" id="UP001172159">
    <property type="component" value="Unassembled WGS sequence"/>
</dbReference>
<dbReference type="InterPro" id="IPR056693">
    <property type="entry name" value="DUF7791"/>
</dbReference>
<dbReference type="AlphaFoldDB" id="A0AA40EMI1"/>
<gene>
    <name evidence="5" type="ORF">B0T21DRAFT_306427</name>
</gene>
<dbReference type="Gene3D" id="3.40.50.300">
    <property type="entry name" value="P-loop containing nucleotide triphosphate hydrolases"/>
    <property type="match status" value="1"/>
</dbReference>
<dbReference type="SUPFAM" id="SSF52540">
    <property type="entry name" value="P-loop containing nucleoside triphosphate hydrolases"/>
    <property type="match status" value="1"/>
</dbReference>
<keyword evidence="1" id="KW-0677">Repeat</keyword>
<keyword evidence="2" id="KW-0812">Transmembrane</keyword>
<feature type="domain" description="DUF7791" evidence="4">
    <location>
        <begin position="559"/>
        <end position="678"/>
    </location>
</feature>
<dbReference type="EMBL" id="JAUKTV010000003">
    <property type="protein sequence ID" value="KAK0742038.1"/>
    <property type="molecule type" value="Genomic_DNA"/>
</dbReference>
<dbReference type="InterPro" id="IPR027417">
    <property type="entry name" value="P-loop_NTPase"/>
</dbReference>
<dbReference type="Pfam" id="PF25053">
    <property type="entry name" value="DUF7791"/>
    <property type="match status" value="1"/>
</dbReference>
<name>A0AA40EMI1_9PEZI</name>
<keyword evidence="6" id="KW-1185">Reference proteome</keyword>
<evidence type="ECO:0000313" key="5">
    <source>
        <dbReference type="EMBL" id="KAK0742038.1"/>
    </source>
</evidence>
<sequence>MDPITAIGLVSGILTFVSFSTKLVKGGIEIRQAIDGTLDENRTRQEVVEEMRRLSTRLLPPDDTKLAGDEKSLCLLAKECSSLSDQLIKLLEDIKPSDSQSKRQCLWSSLKSKIKEKEVVDLEQRLDYCRSQLGIQLHFVTSRQTDASLQTLIDMVKDDAAKFEDFRQSIHRLEQGIQVDNFSLEAQEQIRSLLALPDHVSNRVVQHRILQALAFDGMRNRQHSIDDPHDTTFQWFTYEGKSVEEKTRIAARQRFSSWLQSEHGIFHISGKLGSGKSTLMKYLHEQAENLEHLKMWAGTRKLVLSQFFFWRPGTRLQKSLLGLYRTLLHDVLKECPELIPAVFPSSWEKARLMPWQIQSDFDMKDTEIKAAFSLLVSKHIREAYPNHCFCFFIDGLDEYEATSQIDHTELATRLKLWSETGSSWVKLCVSSREHNPFMNAFPAERRLRLHELTQSDMKACVRDKLSRISKSEDFDELVGEIVEKAQGIFQWVAVVVKNMRIDIENGTTDANELRKSVMILPSEIDDLYKHILESLPSTTRTSAYRTLAMVSKATKLHIASFSADAYSFFHDYEQDNEYIMRESFQAAADLAMTSKPSRSELGKRRLRGWCGGLLDMRTRHPFRDPRATHEIVRLTHRSVPDFLEREDVQTKVVECLKGFDALDAISQMFLADIRMFGKNCIAFDYLSRLIHERHEAGADDPPYTFLEVLERFCDDEKSLDLCQPCKIDISYYQTTSSLSQTVLFVVSRSIARRSGNGPSKGNSIMLNSPFYLSLWIQSSGYPLWKIKNDFSLTDSIEKVALVTYVIINRRKLATWRKEASDFAVLELLLEKELLHGTTQLRPDTLPWLGRWYDLEPIGDLTIWHHFLTFEWTFQQTAFENSSGGVTRQQRDTRFAEMVAWFLKHGADPTFRVNVENDDDGDNMYDAQEQRNMLEENPTSIAKSENRAEPVCEVTFYMQRKKDHGQVEAIVLKRKMSAGRSGRKTSDIYKSYSSLGEWIQNLEVDLDTKAELLRLVDGRSQSVASFAPVSRSFDLVRARLVNLCEGVIDKALLRSYQLRIHHFIASLFLALFLVYLWAGYIFSGA</sequence>
<dbReference type="PANTHER" id="PTHR10039">
    <property type="entry name" value="AMELOGENIN"/>
    <property type="match status" value="1"/>
</dbReference>
<protein>
    <recommendedName>
        <fullName evidence="7">NACHT domain-containing protein</fullName>
    </recommendedName>
</protein>